<evidence type="ECO:0000256" key="3">
    <source>
        <dbReference type="SAM" id="MobiDB-lite"/>
    </source>
</evidence>
<dbReference type="InterPro" id="IPR015915">
    <property type="entry name" value="Kelch-typ_b-propeller"/>
</dbReference>
<dbReference type="SUPFAM" id="SSF117281">
    <property type="entry name" value="Kelch motif"/>
    <property type="match status" value="1"/>
</dbReference>
<proteinExistence type="predicted"/>
<feature type="region of interest" description="Disordered" evidence="3">
    <location>
        <begin position="57"/>
        <end position="78"/>
    </location>
</feature>
<name>K2MTT0_TRYCR</name>
<keyword evidence="2" id="KW-0677">Repeat</keyword>
<sequence length="748" mass="83628">MPIPVRNRGLYYEEPPSGTGGVMAEELEAKYHVTFFRLHDDATNNLVSTRESALTEFPGKGKKMAPVQPSSTSSSSSSSEAAAAAAACRSSSVTASFSLHTSEELRQPLHQVPPPRSGHLLLPCTPRRSLILHGGLEVGPEGFLNDTWEYLIDEQRWVQLICRGVPGPARRPAASGGNESDADQAVDDGMPPKAFGQSGTLFGGGRFLFVHGGVKSGDGGTAPAFQLDIERRLWTKINLTTPLPSMWGSVAQTLFIPVCENGITKRLPPSSSSSKKGAKTTTTAAAAARKREQRRVEVVVVFGGMNDTEAYNTTYFLYLTTPPPSSGKLQYGEGEKRLLQILPSLGATVFPGRRRACSTVCRDFFFFVFGGRDGIYFYNDMWVLNAYTRQWIMVREETPLRFMREFFLRPYDKKPGARIMEYVENLLLMRRDSRRCRMPITIPHRCRHFNSSALWRTGAVMVTRGLDIFVLGGFTYDSRGMIETHKDVHVYNYMRHIWREAFVDVGCLPSSFPVGYFRKTGNKSSQKRECHVGAMKTELRHINRENDAEGSQNWRLIKNIVSILPEGRTMAAMCVDPVMPGFRFFLFGGRTEDEPSGELYDVRIHVDYAAPSDTAVVCNREIQHGGDVTFGPSESTPHVNVQGNRVPSMKLLSISPDDVPSTPREFPRWGERTLREQAGDWVRAVLLEESMLRRTIGLMLCPEDKVVRQEWLEDAHKAGAKMQKKVDAVFPEAVRLVVTCAPPFVRRE</sequence>
<comment type="caution">
    <text evidence="4">The sequence shown here is derived from an EMBL/GenBank/DDBJ whole genome shotgun (WGS) entry which is preliminary data.</text>
</comment>
<dbReference type="InterPro" id="IPR011043">
    <property type="entry name" value="Gal_Oxase/kelch_b-propeller"/>
</dbReference>
<keyword evidence="5" id="KW-1185">Reference proteome</keyword>
<feature type="region of interest" description="Disordered" evidence="3">
    <location>
        <begin position="266"/>
        <end position="289"/>
    </location>
</feature>
<dbReference type="OrthoDB" id="45365at2759"/>
<organism evidence="4 5">
    <name type="scientific">Trypanosoma cruzi marinkellei</name>
    <dbReference type="NCBI Taxonomy" id="85056"/>
    <lineage>
        <taxon>Eukaryota</taxon>
        <taxon>Discoba</taxon>
        <taxon>Euglenozoa</taxon>
        <taxon>Kinetoplastea</taxon>
        <taxon>Metakinetoplastina</taxon>
        <taxon>Trypanosomatida</taxon>
        <taxon>Trypanosomatidae</taxon>
        <taxon>Trypanosoma</taxon>
        <taxon>Schizotrypanum</taxon>
    </lineage>
</organism>
<evidence type="ECO:0000256" key="1">
    <source>
        <dbReference type="ARBA" id="ARBA00022441"/>
    </source>
</evidence>
<dbReference type="PANTHER" id="PTHR46093">
    <property type="entry name" value="ACYL-COA-BINDING DOMAIN-CONTAINING PROTEIN 5"/>
    <property type="match status" value="1"/>
</dbReference>
<evidence type="ECO:0000256" key="2">
    <source>
        <dbReference type="ARBA" id="ARBA00022737"/>
    </source>
</evidence>
<protein>
    <submittedName>
        <fullName evidence="4">Uncharacterized protein</fullName>
    </submittedName>
</protein>
<evidence type="ECO:0000313" key="4">
    <source>
        <dbReference type="EMBL" id="EKF38618.1"/>
    </source>
</evidence>
<gene>
    <name evidence="4" type="ORF">MOQ_001171</name>
</gene>
<reference evidence="4 5" key="1">
    <citation type="journal article" date="2012" name="BMC Genomics">
        <title>Comparative genomic analysis of human infective Trypanosoma cruzi lineages with the bat-restricted subspecies T. cruzi marinkellei.</title>
        <authorList>
            <person name="Franzen O."/>
            <person name="Talavera-Lopez C."/>
            <person name="Ochaya S."/>
            <person name="Butler C.E."/>
            <person name="Messenger L.A."/>
            <person name="Lewis M.D."/>
            <person name="Llewellyn M.S."/>
            <person name="Marinkelle C.J."/>
            <person name="Tyler K.M."/>
            <person name="Miles M.A."/>
            <person name="Andersson B."/>
        </authorList>
    </citation>
    <scope>NUCLEOTIDE SEQUENCE [LARGE SCALE GENOMIC DNA]</scope>
    <source>
        <strain evidence="4 5">B7</strain>
    </source>
</reference>
<keyword evidence="1" id="KW-0880">Kelch repeat</keyword>
<accession>K2MTT0</accession>
<dbReference type="PANTHER" id="PTHR46093:SF18">
    <property type="entry name" value="FIBRONECTIN TYPE-III DOMAIN-CONTAINING PROTEIN"/>
    <property type="match status" value="1"/>
</dbReference>
<dbReference type="EMBL" id="AHKC01005254">
    <property type="protein sequence ID" value="EKF38618.1"/>
    <property type="molecule type" value="Genomic_DNA"/>
</dbReference>
<feature type="compositionally biased region" description="Low complexity" evidence="3">
    <location>
        <begin position="266"/>
        <end position="287"/>
    </location>
</feature>
<evidence type="ECO:0000313" key="5">
    <source>
        <dbReference type="Proteomes" id="UP000007350"/>
    </source>
</evidence>
<dbReference type="SUPFAM" id="SSF50965">
    <property type="entry name" value="Galactose oxidase, central domain"/>
    <property type="match status" value="1"/>
</dbReference>
<dbReference type="Gene3D" id="2.120.10.80">
    <property type="entry name" value="Kelch-type beta propeller"/>
    <property type="match status" value="2"/>
</dbReference>
<feature type="region of interest" description="Disordered" evidence="3">
    <location>
        <begin position="168"/>
        <end position="188"/>
    </location>
</feature>
<dbReference type="Proteomes" id="UP000007350">
    <property type="component" value="Unassembled WGS sequence"/>
</dbReference>
<dbReference type="AlphaFoldDB" id="K2MTT0"/>